<comment type="caution">
    <text evidence="1">The sequence shown here is derived from an EMBL/GenBank/DDBJ whole genome shotgun (WGS) entry which is preliminary data.</text>
</comment>
<evidence type="ECO:0008006" key="3">
    <source>
        <dbReference type="Google" id="ProtNLM"/>
    </source>
</evidence>
<name>A0A0A0EXZ0_9GAMM</name>
<protein>
    <recommendedName>
        <fullName evidence="3">Phytoene synthase</fullName>
    </recommendedName>
</protein>
<organism evidence="1 2">
    <name type="scientific">Lysobacter arseniciresistens ZS79</name>
    <dbReference type="NCBI Taxonomy" id="913325"/>
    <lineage>
        <taxon>Bacteria</taxon>
        <taxon>Pseudomonadati</taxon>
        <taxon>Pseudomonadota</taxon>
        <taxon>Gammaproteobacteria</taxon>
        <taxon>Lysobacterales</taxon>
        <taxon>Lysobacteraceae</taxon>
        <taxon>Novilysobacter</taxon>
    </lineage>
</organism>
<dbReference type="eggNOG" id="COG1562">
    <property type="taxonomic scope" value="Bacteria"/>
</dbReference>
<gene>
    <name evidence="1" type="ORF">N799_07130</name>
</gene>
<dbReference type="EMBL" id="AVPT01000019">
    <property type="protein sequence ID" value="KGM55349.1"/>
    <property type="molecule type" value="Genomic_DNA"/>
</dbReference>
<evidence type="ECO:0000313" key="2">
    <source>
        <dbReference type="Proteomes" id="UP000029989"/>
    </source>
</evidence>
<keyword evidence="2" id="KW-1185">Reference proteome</keyword>
<dbReference type="AlphaFoldDB" id="A0A0A0EXZ0"/>
<reference evidence="1 2" key="1">
    <citation type="journal article" date="2015" name="Stand. Genomic Sci.">
        <title>Genomic information of the arsenic-resistant bacterium Lysobacter arseniciresistens type strain ZS79(T) and comparison of Lysobacter draft genomes.</title>
        <authorList>
            <person name="Liu L."/>
            <person name="Zhang S."/>
            <person name="Luo M."/>
            <person name="Wang G."/>
        </authorList>
    </citation>
    <scope>NUCLEOTIDE SEQUENCE [LARGE SCALE GENOMIC DNA]</scope>
    <source>
        <strain evidence="1 2">ZS79</strain>
    </source>
</reference>
<sequence>MDSRDEPAAALAGFVDKWRARWPEWMVAEVFVPQPQRAVAAAWATLQQELTDAAWGGSDPIPGEAKLGWWQEELAGWVRGARRHPLGAVLQGQPAPWATLAAALPSLARSRERAGDVAEAFSALDPFARAVAGIEAAMFADTAVADTPLDDATALVSATLLQARLLPEGDAGVPLSIIARAGEADPRPLWAARLRDQWPVACGPRSRRVAAALARARLSRPDPARPLPPWRALLVGWRAARA</sequence>
<dbReference type="Proteomes" id="UP000029989">
    <property type="component" value="Unassembled WGS sequence"/>
</dbReference>
<proteinExistence type="predicted"/>
<evidence type="ECO:0000313" key="1">
    <source>
        <dbReference type="EMBL" id="KGM55349.1"/>
    </source>
</evidence>
<dbReference type="STRING" id="913325.N799_07130"/>
<accession>A0A0A0EXZ0</accession>